<gene>
    <name evidence="1" type="ORF">BGE01nite_19790</name>
</gene>
<comment type="caution">
    <text evidence="1">The sequence shown here is derived from an EMBL/GenBank/DDBJ whole genome shotgun (WGS) entry which is preliminary data.</text>
</comment>
<dbReference type="RefSeq" id="WP_146850276.1">
    <property type="nucleotide sequence ID" value="NZ_BKAG01000011.1"/>
</dbReference>
<reference evidence="1 2" key="1">
    <citation type="submission" date="2019-07" db="EMBL/GenBank/DDBJ databases">
        <title>Whole genome shotgun sequence of Brevifollis gellanilyticus NBRC 108608.</title>
        <authorList>
            <person name="Hosoyama A."/>
            <person name="Uohara A."/>
            <person name="Ohji S."/>
            <person name="Ichikawa N."/>
        </authorList>
    </citation>
    <scope>NUCLEOTIDE SEQUENCE [LARGE SCALE GENOMIC DNA]</scope>
    <source>
        <strain evidence="1 2">NBRC 108608</strain>
    </source>
</reference>
<name>A0A512M7H5_9BACT</name>
<evidence type="ECO:0000313" key="2">
    <source>
        <dbReference type="Proteomes" id="UP000321577"/>
    </source>
</evidence>
<sequence length="105" mass="11461">MTTTPNINQALNTTAQDFRALGEAAKADFNRLTNDAHKLAQTKVIDPGVQMIKDTSHKLEVQARRSADAAKVQMDHLHDYIVENPGRALLGALAGGFILGLLLRR</sequence>
<proteinExistence type="predicted"/>
<protein>
    <recommendedName>
        <fullName evidence="3">DUF883 domain-containing protein</fullName>
    </recommendedName>
</protein>
<evidence type="ECO:0000313" key="1">
    <source>
        <dbReference type="EMBL" id="GEP42688.1"/>
    </source>
</evidence>
<keyword evidence="2" id="KW-1185">Reference proteome</keyword>
<dbReference type="Proteomes" id="UP000321577">
    <property type="component" value="Unassembled WGS sequence"/>
</dbReference>
<accession>A0A512M7H5</accession>
<dbReference type="InterPro" id="IPR046350">
    <property type="entry name" value="Cystatin_sf"/>
</dbReference>
<dbReference type="EMBL" id="BKAG01000011">
    <property type="protein sequence ID" value="GEP42688.1"/>
    <property type="molecule type" value="Genomic_DNA"/>
</dbReference>
<dbReference type="SUPFAM" id="SSF54403">
    <property type="entry name" value="Cystatin/monellin"/>
    <property type="match status" value="1"/>
</dbReference>
<dbReference type="OrthoDB" id="9855054at2"/>
<dbReference type="AlphaFoldDB" id="A0A512M7H5"/>
<organism evidence="1 2">
    <name type="scientific">Brevifollis gellanilyticus</name>
    <dbReference type="NCBI Taxonomy" id="748831"/>
    <lineage>
        <taxon>Bacteria</taxon>
        <taxon>Pseudomonadati</taxon>
        <taxon>Verrucomicrobiota</taxon>
        <taxon>Verrucomicrobiia</taxon>
        <taxon>Verrucomicrobiales</taxon>
        <taxon>Verrucomicrobiaceae</taxon>
    </lineage>
</organism>
<evidence type="ECO:0008006" key="3">
    <source>
        <dbReference type="Google" id="ProtNLM"/>
    </source>
</evidence>